<comment type="function">
    <text evidence="13">Acts as a processive, ATP-dependent zinc metallopeptidase for both cytoplasmic and membrane proteins. Plays a role in the quality control of integral membrane proteins.</text>
</comment>
<dbReference type="HAMAP" id="MF_01458">
    <property type="entry name" value="FtsH"/>
    <property type="match status" value="1"/>
</dbReference>
<accession>A0ABV9QK27</accession>
<reference evidence="18" key="1">
    <citation type="journal article" date="2019" name="Int. J. Syst. Evol. Microbiol.">
        <title>The Global Catalogue of Microorganisms (GCM) 10K type strain sequencing project: providing services to taxonomists for standard genome sequencing and annotation.</title>
        <authorList>
            <consortium name="The Broad Institute Genomics Platform"/>
            <consortium name="The Broad Institute Genome Sequencing Center for Infectious Disease"/>
            <person name="Wu L."/>
            <person name="Ma J."/>
        </authorList>
    </citation>
    <scope>NUCLEOTIDE SEQUENCE [LARGE SCALE GENOMIC DNA]</scope>
    <source>
        <strain evidence="18">CCUG 46385</strain>
    </source>
</reference>
<dbReference type="InterPro" id="IPR003959">
    <property type="entry name" value="ATPase_AAA_core"/>
</dbReference>
<comment type="similarity">
    <text evidence="14">Belongs to the AAA ATPase family.</text>
</comment>
<dbReference type="Gene3D" id="1.20.58.760">
    <property type="entry name" value="Peptidase M41"/>
    <property type="match status" value="1"/>
</dbReference>
<evidence type="ECO:0000256" key="12">
    <source>
        <dbReference type="ARBA" id="ARBA00023136"/>
    </source>
</evidence>
<gene>
    <name evidence="13 17" type="primary">ftsH</name>
    <name evidence="17" type="ORF">ACFO4R_06580</name>
</gene>
<comment type="subunit">
    <text evidence="13">Homohexamer.</text>
</comment>
<comment type="cofactor">
    <cofactor evidence="13">
        <name>Zn(2+)</name>
        <dbReference type="ChEBI" id="CHEBI:29105"/>
    </cofactor>
    <text evidence="13">Binds 1 zinc ion per subunit.</text>
</comment>
<dbReference type="Pfam" id="PF17862">
    <property type="entry name" value="AAA_lid_3"/>
    <property type="match status" value="1"/>
</dbReference>
<keyword evidence="10 13" id="KW-1133">Transmembrane helix</keyword>
<dbReference type="InterPro" id="IPR027417">
    <property type="entry name" value="P-loop_NTPase"/>
</dbReference>
<keyword evidence="5 13" id="KW-0479">Metal-binding</keyword>
<dbReference type="RefSeq" id="WP_379788262.1">
    <property type="nucleotide sequence ID" value="NZ_JBHSHL010000022.1"/>
</dbReference>
<evidence type="ECO:0000256" key="10">
    <source>
        <dbReference type="ARBA" id="ARBA00022989"/>
    </source>
</evidence>
<dbReference type="InterPro" id="IPR003960">
    <property type="entry name" value="ATPase_AAA_CS"/>
</dbReference>
<proteinExistence type="inferred from homology"/>
<dbReference type="InterPro" id="IPR037219">
    <property type="entry name" value="Peptidase_M41-like"/>
</dbReference>
<dbReference type="Gene3D" id="1.10.8.60">
    <property type="match status" value="1"/>
</dbReference>
<dbReference type="Pfam" id="PF06480">
    <property type="entry name" value="FtsH_ext"/>
    <property type="match status" value="1"/>
</dbReference>
<feature type="transmembrane region" description="Helical" evidence="13">
    <location>
        <begin position="9"/>
        <end position="26"/>
    </location>
</feature>
<evidence type="ECO:0000256" key="9">
    <source>
        <dbReference type="ARBA" id="ARBA00022840"/>
    </source>
</evidence>
<feature type="binding site" evidence="13">
    <location>
        <position position="429"/>
    </location>
    <ligand>
        <name>Zn(2+)</name>
        <dbReference type="ChEBI" id="CHEBI:29105"/>
        <note>catalytic</note>
    </ligand>
</feature>
<dbReference type="GO" id="GO:0008237">
    <property type="term" value="F:metallopeptidase activity"/>
    <property type="evidence" value="ECO:0007669"/>
    <property type="project" value="UniProtKB-KW"/>
</dbReference>
<keyword evidence="8 13" id="KW-0862">Zinc</keyword>
<evidence type="ECO:0000256" key="3">
    <source>
        <dbReference type="ARBA" id="ARBA00022670"/>
    </source>
</evidence>
<keyword evidence="7 13" id="KW-0378">Hydrolase</keyword>
<evidence type="ECO:0000256" key="13">
    <source>
        <dbReference type="HAMAP-Rule" id="MF_01458"/>
    </source>
</evidence>
<evidence type="ECO:0000259" key="16">
    <source>
        <dbReference type="SMART" id="SM00382"/>
    </source>
</evidence>
<evidence type="ECO:0000256" key="8">
    <source>
        <dbReference type="ARBA" id="ARBA00022833"/>
    </source>
</evidence>
<dbReference type="InterPro" id="IPR000642">
    <property type="entry name" value="Peptidase_M41"/>
</dbReference>
<dbReference type="InterPro" id="IPR005936">
    <property type="entry name" value="FtsH"/>
</dbReference>
<dbReference type="NCBIfam" id="TIGR01241">
    <property type="entry name" value="FtsH_fam"/>
    <property type="match status" value="1"/>
</dbReference>
<evidence type="ECO:0000256" key="7">
    <source>
        <dbReference type="ARBA" id="ARBA00022801"/>
    </source>
</evidence>
<feature type="region of interest" description="Disordered" evidence="15">
    <location>
        <begin position="645"/>
        <end position="687"/>
    </location>
</feature>
<evidence type="ECO:0000256" key="5">
    <source>
        <dbReference type="ARBA" id="ARBA00022723"/>
    </source>
</evidence>
<keyword evidence="9 13" id="KW-0067">ATP-binding</keyword>
<protein>
    <recommendedName>
        <fullName evidence="13">ATP-dependent zinc metalloprotease FtsH</fullName>
        <ecNumber evidence="13">3.4.24.-</ecNumber>
    </recommendedName>
</protein>
<keyword evidence="18" id="KW-1185">Reference proteome</keyword>
<dbReference type="EC" id="3.4.24.-" evidence="13"/>
<evidence type="ECO:0000313" key="17">
    <source>
        <dbReference type="EMBL" id="MFC4804747.1"/>
    </source>
</evidence>
<feature type="binding site" evidence="13">
    <location>
        <begin position="203"/>
        <end position="210"/>
    </location>
    <ligand>
        <name>ATP</name>
        <dbReference type="ChEBI" id="CHEBI:30616"/>
    </ligand>
</feature>
<dbReference type="Proteomes" id="UP001595916">
    <property type="component" value="Unassembled WGS sequence"/>
</dbReference>
<comment type="caution">
    <text evidence="17">The sequence shown here is derived from an EMBL/GenBank/DDBJ whole genome shotgun (WGS) entry which is preliminary data.</text>
</comment>
<evidence type="ECO:0000256" key="2">
    <source>
        <dbReference type="ARBA" id="ARBA00010044"/>
    </source>
</evidence>
<dbReference type="Gene3D" id="3.40.50.300">
    <property type="entry name" value="P-loop containing nucleotide triphosphate hydrolases"/>
    <property type="match status" value="1"/>
</dbReference>
<keyword evidence="11 13" id="KW-0482">Metalloprotease</keyword>
<dbReference type="EMBL" id="JBHSHL010000022">
    <property type="protein sequence ID" value="MFC4804747.1"/>
    <property type="molecule type" value="Genomic_DNA"/>
</dbReference>
<keyword evidence="4 13" id="KW-0812">Transmembrane</keyword>
<keyword evidence="13" id="KW-1003">Cell membrane</keyword>
<dbReference type="PANTHER" id="PTHR23076">
    <property type="entry name" value="METALLOPROTEASE M41 FTSH"/>
    <property type="match status" value="1"/>
</dbReference>
<keyword evidence="3 13" id="KW-0645">Protease</keyword>
<evidence type="ECO:0000256" key="14">
    <source>
        <dbReference type="RuleBase" id="RU003651"/>
    </source>
</evidence>
<feature type="compositionally biased region" description="Basic and acidic residues" evidence="15">
    <location>
        <begin position="645"/>
        <end position="681"/>
    </location>
</feature>
<evidence type="ECO:0000256" key="1">
    <source>
        <dbReference type="ARBA" id="ARBA00004370"/>
    </source>
</evidence>
<organism evidence="17 18">
    <name type="scientific">Filifactor villosus</name>
    <dbReference type="NCBI Taxonomy" id="29374"/>
    <lineage>
        <taxon>Bacteria</taxon>
        <taxon>Bacillati</taxon>
        <taxon>Bacillota</taxon>
        <taxon>Clostridia</taxon>
        <taxon>Peptostreptococcales</taxon>
        <taxon>Filifactoraceae</taxon>
        <taxon>Filifactor</taxon>
    </lineage>
</organism>
<feature type="binding site" evidence="13">
    <location>
        <position position="501"/>
    </location>
    <ligand>
        <name>Zn(2+)</name>
        <dbReference type="ChEBI" id="CHEBI:29105"/>
        <note>catalytic</note>
    </ligand>
</feature>
<feature type="domain" description="AAA+ ATPase" evidence="16">
    <location>
        <begin position="195"/>
        <end position="334"/>
    </location>
</feature>
<dbReference type="PROSITE" id="PS00674">
    <property type="entry name" value="AAA"/>
    <property type="match status" value="1"/>
</dbReference>
<keyword evidence="6 13" id="KW-0547">Nucleotide-binding</keyword>
<comment type="similarity">
    <text evidence="2 13">In the C-terminal section; belongs to the peptidase M41 family.</text>
</comment>
<evidence type="ECO:0000256" key="11">
    <source>
        <dbReference type="ARBA" id="ARBA00023049"/>
    </source>
</evidence>
<dbReference type="Pfam" id="PF01434">
    <property type="entry name" value="Peptidase_M41"/>
    <property type="match status" value="1"/>
</dbReference>
<dbReference type="InterPro" id="IPR011546">
    <property type="entry name" value="Pept_M41_FtsH_extracell"/>
</dbReference>
<feature type="active site" evidence="13">
    <location>
        <position position="426"/>
    </location>
</feature>
<name>A0ABV9QK27_9FIRM</name>
<evidence type="ECO:0000256" key="15">
    <source>
        <dbReference type="SAM" id="MobiDB-lite"/>
    </source>
</evidence>
<dbReference type="Pfam" id="PF00004">
    <property type="entry name" value="AAA"/>
    <property type="match status" value="1"/>
</dbReference>
<dbReference type="SUPFAM" id="SSF140990">
    <property type="entry name" value="FtsH protease domain-like"/>
    <property type="match status" value="1"/>
</dbReference>
<dbReference type="SMART" id="SM00382">
    <property type="entry name" value="AAA"/>
    <property type="match status" value="1"/>
</dbReference>
<keyword evidence="12 13" id="KW-0472">Membrane</keyword>
<dbReference type="InterPro" id="IPR041569">
    <property type="entry name" value="AAA_lid_3"/>
</dbReference>
<evidence type="ECO:0000256" key="6">
    <source>
        <dbReference type="ARBA" id="ARBA00022741"/>
    </source>
</evidence>
<comment type="subcellular location">
    <subcellularLocation>
        <location evidence="13">Cell membrane</location>
        <topology evidence="13">Multi-pass membrane protein</topology>
        <orientation evidence="13">Cytoplasmic side</orientation>
    </subcellularLocation>
    <subcellularLocation>
        <location evidence="1">Membrane</location>
    </subcellularLocation>
</comment>
<comment type="similarity">
    <text evidence="13">In the central section; belongs to the AAA ATPase family.</text>
</comment>
<dbReference type="CDD" id="cd19501">
    <property type="entry name" value="RecA-like_FtsH"/>
    <property type="match status" value="1"/>
</dbReference>
<sequence>MKKDLGGKLLYLALAVVCVFLVVTMFNPEKKEKKITFREFYDGFKKGRIEQMYIRDNYTIQGIMTGDVIGFSTYAPPFVWTDSLKEEIYSKMDEGSLKQVQIQEPSKTGILWQILPSIVMILLFLGFFVMMQQSQGGGSKVMGFGKSRAKLHSDENKVHISFQDVAGLDEEKEELKEIVDFLKFPKKYLLLGARIPKGILMVGPPGTGKTYLSKAVAGEAGVPFFSISGSDFVEMFVGVGASRVRDLFEQAKKASPCIVFIDEIDAVGRRRGAGLGGGHDEREQTLNQLLVEMDGFGINEGIIVMAATNRPDILDPALLRPGRFDRQVMVGTPDVKGREAILKVHSKNKPLEEDVDLKVIARGTAGFTPADIENLMNEAALLTARANEPKIKMGTIEEAIIKVVVGVAKKSRVITEAEKKLTAYHEAGHAVLANILKHTDPVHQVTIIPRGMAGGFTMSRPTEDRYYTTKAELKEELVELLGGRVAEELILDDISTGASNDLERVAKIARAMVTTYAMSDNLGAMAYGDSSDEVFLGKDFTTRRNYSEEVASEIDKEVKKIVDEAQATARKLLTDNIDKLHNVAQALLVYETLNAEEFQQAFNGELDLQLDSMSDKEKVFLTQGSEHSEHSEHVKTIEEQYEEADRYREQEIEEKIRHAKETIGKKEEVQDKEEKQEKETSDQDTEM</sequence>
<evidence type="ECO:0000256" key="4">
    <source>
        <dbReference type="ARBA" id="ARBA00022692"/>
    </source>
</evidence>
<feature type="transmembrane region" description="Helical" evidence="13">
    <location>
        <begin position="110"/>
        <end position="130"/>
    </location>
</feature>
<dbReference type="InterPro" id="IPR003593">
    <property type="entry name" value="AAA+_ATPase"/>
</dbReference>
<feature type="binding site" evidence="13">
    <location>
        <position position="425"/>
    </location>
    <ligand>
        <name>Zn(2+)</name>
        <dbReference type="ChEBI" id="CHEBI:29105"/>
        <note>catalytic</note>
    </ligand>
</feature>
<dbReference type="PANTHER" id="PTHR23076:SF113">
    <property type="entry name" value="ATP-DEPENDENT ZINC METALLOPROTEASE FTSH 1, CHLOROPLASTIC-RELATED"/>
    <property type="match status" value="1"/>
</dbReference>
<dbReference type="SUPFAM" id="SSF52540">
    <property type="entry name" value="P-loop containing nucleoside triphosphate hydrolases"/>
    <property type="match status" value="1"/>
</dbReference>
<evidence type="ECO:0000313" key="18">
    <source>
        <dbReference type="Proteomes" id="UP001595916"/>
    </source>
</evidence>